<organism evidence="1 2">
    <name type="scientific">Niastella soli</name>
    <dbReference type="NCBI Taxonomy" id="2821487"/>
    <lineage>
        <taxon>Bacteria</taxon>
        <taxon>Pseudomonadati</taxon>
        <taxon>Bacteroidota</taxon>
        <taxon>Chitinophagia</taxon>
        <taxon>Chitinophagales</taxon>
        <taxon>Chitinophagaceae</taxon>
        <taxon>Niastella</taxon>
    </lineage>
</organism>
<dbReference type="Pfam" id="PF12771">
    <property type="entry name" value="SusD-like_2"/>
    <property type="match status" value="1"/>
</dbReference>
<comment type="caution">
    <text evidence="1">The sequence shown here is derived from an EMBL/GenBank/DDBJ whole genome shotgun (WGS) entry which is preliminary data.</text>
</comment>
<proteinExistence type="predicted"/>
<dbReference type="Gene3D" id="1.25.40.390">
    <property type="match status" value="1"/>
</dbReference>
<gene>
    <name evidence="1" type="ORF">J7I42_10415</name>
</gene>
<reference evidence="1 2" key="1">
    <citation type="submission" date="2021-03" db="EMBL/GenBank/DDBJ databases">
        <title>Assistant Professor.</title>
        <authorList>
            <person name="Huq M.A."/>
        </authorList>
    </citation>
    <scope>NUCLEOTIDE SEQUENCE [LARGE SCALE GENOMIC DNA]</scope>
    <source>
        <strain evidence="1 2">MAH-29</strain>
    </source>
</reference>
<evidence type="ECO:0000313" key="2">
    <source>
        <dbReference type="Proteomes" id="UP000677244"/>
    </source>
</evidence>
<dbReference type="SUPFAM" id="SSF48452">
    <property type="entry name" value="TPR-like"/>
    <property type="match status" value="1"/>
</dbReference>
<name>A0ABS3YRZ9_9BACT</name>
<keyword evidence="1" id="KW-0449">Lipoprotein</keyword>
<dbReference type="RefSeq" id="WP_209138716.1">
    <property type="nucleotide sequence ID" value="NZ_JAGHKO010000001.1"/>
</dbReference>
<dbReference type="InterPro" id="IPR011990">
    <property type="entry name" value="TPR-like_helical_dom_sf"/>
</dbReference>
<dbReference type="Proteomes" id="UP000677244">
    <property type="component" value="Unassembled WGS sequence"/>
</dbReference>
<evidence type="ECO:0000313" key="1">
    <source>
        <dbReference type="EMBL" id="MBO9200677.1"/>
    </source>
</evidence>
<dbReference type="PROSITE" id="PS51257">
    <property type="entry name" value="PROKAR_LIPOPROTEIN"/>
    <property type="match status" value="1"/>
</dbReference>
<keyword evidence="2" id="KW-1185">Reference proteome</keyword>
<sequence>MKRLIIRIPLFMMAAGLLVTGCKKSEIDKAYYNPNGSATASIPTLYSGLLFNERVLPKYWGLYTFEVPMMGTYAQTNGQNLTNKVYEQSVNYTKDRWDYFYTTTIARYREIEKYYNGLTSDADKAGFQLFLETARIFVYDQTAQMVDLWGDIPFSTAGQLNTTGNIVLASYDKGEDVYNTILTDLKRISDYLASVKPDPYYQGQLTSSDYMNKGSLTKWRKYCNSLMLRLAMRISYKDEAKAKGIVQTILGNVNQYPLIDTYQENITITPSTTGSNLTAINDIQEGFKASSYAPGKMVDEIMVPANDPRLPILFTPNKDSVYHGVPFDWNSTRVADSVRENYFSMWDSTTFTQNNVFPGIVETAAEVQFLKAEAYERWGGGNAKAAYDEGVKQSILFYWMVNKNSRQKGDFRYGEEKFDEPKDVDIAAFLANPLIAYGTNNLEKIATQKWIDFGVIQAHQAWAEYRRTKLPKLTYPVDGSSVTAPAPPNRLLYPGTEASLNSTNYAAVKSRDNITAKVFWDVK</sequence>
<dbReference type="EMBL" id="JAGHKO010000001">
    <property type="protein sequence ID" value="MBO9200677.1"/>
    <property type="molecule type" value="Genomic_DNA"/>
</dbReference>
<accession>A0ABS3YRZ9</accession>
<dbReference type="InterPro" id="IPR041662">
    <property type="entry name" value="SusD-like_2"/>
</dbReference>
<protein>
    <submittedName>
        <fullName evidence="1">SusD/RagB family nutrient-binding outer membrane lipoprotein</fullName>
    </submittedName>
</protein>